<protein>
    <submittedName>
        <fullName evidence="2">Uncharacterized protein</fullName>
    </submittedName>
</protein>
<feature type="region of interest" description="Disordered" evidence="1">
    <location>
        <begin position="78"/>
        <end position="146"/>
    </location>
</feature>
<feature type="compositionally biased region" description="Polar residues" evidence="1">
    <location>
        <begin position="79"/>
        <end position="89"/>
    </location>
</feature>
<evidence type="ECO:0000256" key="1">
    <source>
        <dbReference type="SAM" id="MobiDB-lite"/>
    </source>
</evidence>
<evidence type="ECO:0000313" key="2">
    <source>
        <dbReference type="EMBL" id="KAK3859469.1"/>
    </source>
</evidence>
<feature type="compositionally biased region" description="Low complexity" evidence="1">
    <location>
        <begin position="114"/>
        <end position="125"/>
    </location>
</feature>
<keyword evidence="3" id="KW-1185">Reference proteome</keyword>
<gene>
    <name evidence="2" type="ORF">Pcinc_034417</name>
</gene>
<feature type="compositionally biased region" description="Pro residues" evidence="1">
    <location>
        <begin position="47"/>
        <end position="57"/>
    </location>
</feature>
<feature type="compositionally biased region" description="Polar residues" evidence="1">
    <location>
        <begin position="126"/>
        <end position="146"/>
    </location>
</feature>
<reference evidence="2" key="1">
    <citation type="submission" date="2023-10" db="EMBL/GenBank/DDBJ databases">
        <title>Genome assemblies of two species of porcelain crab, Petrolisthes cinctipes and Petrolisthes manimaculis (Anomura: Porcellanidae).</title>
        <authorList>
            <person name="Angst P."/>
        </authorList>
    </citation>
    <scope>NUCLEOTIDE SEQUENCE</scope>
    <source>
        <strain evidence="2">PB745_01</strain>
        <tissue evidence="2">Gill</tissue>
    </source>
</reference>
<dbReference type="AlphaFoldDB" id="A0AAE1EQA3"/>
<proteinExistence type="predicted"/>
<name>A0AAE1EQA3_PETCI</name>
<feature type="region of interest" description="Disordered" evidence="1">
    <location>
        <begin position="25"/>
        <end position="57"/>
    </location>
</feature>
<sequence length="146" mass="15567">MPQDPSIRSAPPRFLGVTIHDITMGVNSPPGINNNNNNSRSGSKRTIPPPTPPPPPPCSLFLLLHLLFLLLLVSTPTTRASGETGTQGESPLVMVTSSPSEENTEESVTKGPLGNSSYGASNSSSRPTTQIPQQEDTPNTRRFTYS</sequence>
<dbReference type="EMBL" id="JAWQEG010005019">
    <property type="protein sequence ID" value="KAK3859469.1"/>
    <property type="molecule type" value="Genomic_DNA"/>
</dbReference>
<comment type="caution">
    <text evidence="2">The sequence shown here is derived from an EMBL/GenBank/DDBJ whole genome shotgun (WGS) entry which is preliminary data.</text>
</comment>
<dbReference type="Proteomes" id="UP001286313">
    <property type="component" value="Unassembled WGS sequence"/>
</dbReference>
<evidence type="ECO:0000313" key="3">
    <source>
        <dbReference type="Proteomes" id="UP001286313"/>
    </source>
</evidence>
<accession>A0AAE1EQA3</accession>
<organism evidence="2 3">
    <name type="scientific">Petrolisthes cinctipes</name>
    <name type="common">Flat porcelain crab</name>
    <dbReference type="NCBI Taxonomy" id="88211"/>
    <lineage>
        <taxon>Eukaryota</taxon>
        <taxon>Metazoa</taxon>
        <taxon>Ecdysozoa</taxon>
        <taxon>Arthropoda</taxon>
        <taxon>Crustacea</taxon>
        <taxon>Multicrustacea</taxon>
        <taxon>Malacostraca</taxon>
        <taxon>Eumalacostraca</taxon>
        <taxon>Eucarida</taxon>
        <taxon>Decapoda</taxon>
        <taxon>Pleocyemata</taxon>
        <taxon>Anomura</taxon>
        <taxon>Galatheoidea</taxon>
        <taxon>Porcellanidae</taxon>
        <taxon>Petrolisthes</taxon>
    </lineage>
</organism>